<name>A0A8S1QKR6_9CILI</name>
<evidence type="ECO:0008006" key="4">
    <source>
        <dbReference type="Google" id="ProtNLM"/>
    </source>
</evidence>
<keyword evidence="1" id="KW-0812">Transmembrane</keyword>
<feature type="transmembrane region" description="Helical" evidence="1">
    <location>
        <begin position="12"/>
        <end position="28"/>
    </location>
</feature>
<keyword evidence="1" id="KW-1133">Transmembrane helix</keyword>
<accession>A0A8S1QKR6</accession>
<comment type="caution">
    <text evidence="2">The sequence shown here is derived from an EMBL/GenBank/DDBJ whole genome shotgun (WGS) entry which is preliminary data.</text>
</comment>
<keyword evidence="1" id="KW-0472">Membrane</keyword>
<reference evidence="2" key="1">
    <citation type="submission" date="2021-01" db="EMBL/GenBank/DDBJ databases">
        <authorList>
            <consortium name="Genoscope - CEA"/>
            <person name="William W."/>
        </authorList>
    </citation>
    <scope>NUCLEOTIDE SEQUENCE</scope>
</reference>
<proteinExistence type="predicted"/>
<organism evidence="2 3">
    <name type="scientific">Paramecium sonneborni</name>
    <dbReference type="NCBI Taxonomy" id="65129"/>
    <lineage>
        <taxon>Eukaryota</taxon>
        <taxon>Sar</taxon>
        <taxon>Alveolata</taxon>
        <taxon>Ciliophora</taxon>
        <taxon>Intramacronucleata</taxon>
        <taxon>Oligohymenophorea</taxon>
        <taxon>Peniculida</taxon>
        <taxon>Parameciidae</taxon>
        <taxon>Paramecium</taxon>
    </lineage>
</organism>
<sequence length="163" mass="19658">MHLTIKTLGITYNFIAWLLKIIFKLIVIKRQEPQFSTIEHMKQSFNNENQILTFRGSLIVKDESNIVQYVIERYEIQTRGNILFYKIIQSLLLILISLILQNQEYFRFENLFVDQIRISGFEIRISKKRIFIFLIIKIVIHLYKQEEIINTSKILFIYQLIKI</sequence>
<feature type="transmembrane region" description="Helical" evidence="1">
    <location>
        <begin position="83"/>
        <end position="100"/>
    </location>
</feature>
<dbReference type="EMBL" id="CAJJDN010000108">
    <property type="protein sequence ID" value="CAD8115581.1"/>
    <property type="molecule type" value="Genomic_DNA"/>
</dbReference>
<evidence type="ECO:0000256" key="1">
    <source>
        <dbReference type="SAM" id="Phobius"/>
    </source>
</evidence>
<keyword evidence="3" id="KW-1185">Reference proteome</keyword>
<protein>
    <recommendedName>
        <fullName evidence="4">Transmembrane protein</fullName>
    </recommendedName>
</protein>
<gene>
    <name evidence="2" type="ORF">PSON_ATCC_30995.1.T1080192</name>
</gene>
<dbReference type="AlphaFoldDB" id="A0A8S1QKR6"/>
<evidence type="ECO:0000313" key="3">
    <source>
        <dbReference type="Proteomes" id="UP000692954"/>
    </source>
</evidence>
<evidence type="ECO:0000313" key="2">
    <source>
        <dbReference type="EMBL" id="CAD8115581.1"/>
    </source>
</evidence>
<dbReference type="Proteomes" id="UP000692954">
    <property type="component" value="Unassembled WGS sequence"/>
</dbReference>